<sequence>MAALNLPTRLEGQGPAEPRRAPKVFARFRRAVASTPATIASATFLVLLILAAIFAPLITGWIGVDPYTFNEDLIDPMLGGLPIGPLGGISAEHPFGVEPLNGRDLFARVLFGARTSLLIAAIATILTATIGVLLGVLAGYFGRTTDMVISRITDFIMAFPALIFMIAILSAVPEVNRMVMLIIVLSVFGWPAISRVVRGQVMSVKNREFVEAARASGASRGSIIFREVLPNVSGTIIVMVTLMIPSFIATEAGLSFLGVGVRPPEPSWGQMIFSAVPWFSTSPMFFIIPGTFLTLTVLSCMIIGDELERQLGKTVAS</sequence>
<dbReference type="InterPro" id="IPR050366">
    <property type="entry name" value="BP-dependent_transpt_permease"/>
</dbReference>
<dbReference type="SUPFAM" id="SSF161098">
    <property type="entry name" value="MetI-like"/>
    <property type="match status" value="1"/>
</dbReference>
<accession>A0A5C8HTP5</accession>
<dbReference type="GO" id="GO:0055085">
    <property type="term" value="P:transmembrane transport"/>
    <property type="evidence" value="ECO:0007669"/>
    <property type="project" value="InterPro"/>
</dbReference>
<keyword evidence="3" id="KW-1003">Cell membrane</keyword>
<evidence type="ECO:0000256" key="7">
    <source>
        <dbReference type="RuleBase" id="RU363032"/>
    </source>
</evidence>
<evidence type="ECO:0000256" key="1">
    <source>
        <dbReference type="ARBA" id="ARBA00004651"/>
    </source>
</evidence>
<feature type="transmembrane region" description="Helical" evidence="7">
    <location>
        <begin position="178"/>
        <end position="197"/>
    </location>
</feature>
<reference evidence="9 10" key="1">
    <citation type="submission" date="2019-08" db="EMBL/GenBank/DDBJ databases">
        <authorList>
            <person name="Dong K."/>
        </authorList>
    </citation>
    <scope>NUCLEOTIDE SEQUENCE [LARGE SCALE GENOMIC DNA]</scope>
    <source>
        <strain evidence="9 10">M4-8</strain>
    </source>
</reference>
<evidence type="ECO:0000256" key="4">
    <source>
        <dbReference type="ARBA" id="ARBA00022692"/>
    </source>
</evidence>
<evidence type="ECO:0000256" key="2">
    <source>
        <dbReference type="ARBA" id="ARBA00022448"/>
    </source>
</evidence>
<keyword evidence="10" id="KW-1185">Reference proteome</keyword>
<dbReference type="Pfam" id="PF00528">
    <property type="entry name" value="BPD_transp_1"/>
    <property type="match status" value="1"/>
</dbReference>
<evidence type="ECO:0000313" key="10">
    <source>
        <dbReference type="Proteomes" id="UP000321196"/>
    </source>
</evidence>
<feature type="transmembrane region" description="Helical" evidence="7">
    <location>
        <begin position="152"/>
        <end position="172"/>
    </location>
</feature>
<evidence type="ECO:0000259" key="8">
    <source>
        <dbReference type="PROSITE" id="PS50928"/>
    </source>
</evidence>
<evidence type="ECO:0000256" key="6">
    <source>
        <dbReference type="ARBA" id="ARBA00023136"/>
    </source>
</evidence>
<evidence type="ECO:0000256" key="5">
    <source>
        <dbReference type="ARBA" id="ARBA00022989"/>
    </source>
</evidence>
<dbReference type="Proteomes" id="UP000321196">
    <property type="component" value="Unassembled WGS sequence"/>
</dbReference>
<evidence type="ECO:0000256" key="3">
    <source>
        <dbReference type="ARBA" id="ARBA00022475"/>
    </source>
</evidence>
<dbReference type="Gene3D" id="1.10.3720.10">
    <property type="entry name" value="MetI-like"/>
    <property type="match status" value="1"/>
</dbReference>
<feature type="transmembrane region" description="Helical" evidence="7">
    <location>
        <begin position="117"/>
        <end position="140"/>
    </location>
</feature>
<comment type="subcellular location">
    <subcellularLocation>
        <location evidence="1 7">Cell membrane</location>
        <topology evidence="1 7">Multi-pass membrane protein</topology>
    </subcellularLocation>
</comment>
<keyword evidence="6 7" id="KW-0472">Membrane</keyword>
<proteinExistence type="inferred from homology"/>
<keyword evidence="5 7" id="KW-1133">Transmembrane helix</keyword>
<dbReference type="AlphaFoldDB" id="A0A5C8HTP5"/>
<comment type="caution">
    <text evidence="9">The sequence shown here is derived from an EMBL/GenBank/DDBJ whole genome shotgun (WGS) entry which is preliminary data.</text>
</comment>
<keyword evidence="2 7" id="KW-0813">Transport</keyword>
<dbReference type="RefSeq" id="WP_147825257.1">
    <property type="nucleotide sequence ID" value="NZ_BAAARG010000001.1"/>
</dbReference>
<dbReference type="PANTHER" id="PTHR43386">
    <property type="entry name" value="OLIGOPEPTIDE TRANSPORT SYSTEM PERMEASE PROTEIN APPC"/>
    <property type="match status" value="1"/>
</dbReference>
<comment type="similarity">
    <text evidence="7">Belongs to the binding-protein-dependent transport system permease family.</text>
</comment>
<dbReference type="PROSITE" id="PS50928">
    <property type="entry name" value="ABC_TM1"/>
    <property type="match status" value="1"/>
</dbReference>
<gene>
    <name evidence="9" type="ORF">FVP60_05740</name>
</gene>
<feature type="transmembrane region" description="Helical" evidence="7">
    <location>
        <begin position="37"/>
        <end position="62"/>
    </location>
</feature>
<dbReference type="InterPro" id="IPR000515">
    <property type="entry name" value="MetI-like"/>
</dbReference>
<name>A0A5C8HTP5_9MICO</name>
<feature type="domain" description="ABC transmembrane type-1" evidence="8">
    <location>
        <begin position="113"/>
        <end position="304"/>
    </location>
</feature>
<dbReference type="GO" id="GO:0005886">
    <property type="term" value="C:plasma membrane"/>
    <property type="evidence" value="ECO:0007669"/>
    <property type="project" value="UniProtKB-SubCell"/>
</dbReference>
<dbReference type="CDD" id="cd06261">
    <property type="entry name" value="TM_PBP2"/>
    <property type="match status" value="1"/>
</dbReference>
<feature type="transmembrane region" description="Helical" evidence="7">
    <location>
        <begin position="228"/>
        <end position="248"/>
    </location>
</feature>
<feature type="transmembrane region" description="Helical" evidence="7">
    <location>
        <begin position="284"/>
        <end position="304"/>
    </location>
</feature>
<dbReference type="InterPro" id="IPR035906">
    <property type="entry name" value="MetI-like_sf"/>
</dbReference>
<dbReference type="PANTHER" id="PTHR43386:SF1">
    <property type="entry name" value="D,D-DIPEPTIDE TRANSPORT SYSTEM PERMEASE PROTEIN DDPC-RELATED"/>
    <property type="match status" value="1"/>
</dbReference>
<protein>
    <submittedName>
        <fullName evidence="9">ABC transporter permease</fullName>
    </submittedName>
</protein>
<organism evidence="9 10">
    <name type="scientific">Microbacterium mitrae</name>
    <dbReference type="NCBI Taxonomy" id="664640"/>
    <lineage>
        <taxon>Bacteria</taxon>
        <taxon>Bacillati</taxon>
        <taxon>Actinomycetota</taxon>
        <taxon>Actinomycetes</taxon>
        <taxon>Micrococcales</taxon>
        <taxon>Microbacteriaceae</taxon>
        <taxon>Microbacterium</taxon>
    </lineage>
</organism>
<dbReference type="EMBL" id="VRSW01000001">
    <property type="protein sequence ID" value="TXK06453.1"/>
    <property type="molecule type" value="Genomic_DNA"/>
</dbReference>
<keyword evidence="4 7" id="KW-0812">Transmembrane</keyword>
<evidence type="ECO:0000313" key="9">
    <source>
        <dbReference type="EMBL" id="TXK06453.1"/>
    </source>
</evidence>
<dbReference type="OrthoDB" id="9812701at2"/>